<dbReference type="EMBL" id="VIEB01001584">
    <property type="protein sequence ID" value="TQD71276.1"/>
    <property type="molecule type" value="Genomic_DNA"/>
</dbReference>
<evidence type="ECO:0000313" key="1">
    <source>
        <dbReference type="EMBL" id="TQD71276.1"/>
    </source>
</evidence>
<keyword evidence="2" id="KW-1185">Reference proteome</keyword>
<gene>
    <name evidence="1" type="ORF">C1H46_043193</name>
</gene>
<dbReference type="Proteomes" id="UP000315295">
    <property type="component" value="Unassembled WGS sequence"/>
</dbReference>
<dbReference type="STRING" id="106549.A0A540KAL2"/>
<organism evidence="1 2">
    <name type="scientific">Malus baccata</name>
    <name type="common">Siberian crab apple</name>
    <name type="synonym">Pyrus baccata</name>
    <dbReference type="NCBI Taxonomy" id="106549"/>
    <lineage>
        <taxon>Eukaryota</taxon>
        <taxon>Viridiplantae</taxon>
        <taxon>Streptophyta</taxon>
        <taxon>Embryophyta</taxon>
        <taxon>Tracheophyta</taxon>
        <taxon>Spermatophyta</taxon>
        <taxon>Magnoliopsida</taxon>
        <taxon>eudicotyledons</taxon>
        <taxon>Gunneridae</taxon>
        <taxon>Pentapetalae</taxon>
        <taxon>rosids</taxon>
        <taxon>fabids</taxon>
        <taxon>Rosales</taxon>
        <taxon>Rosaceae</taxon>
        <taxon>Amygdaloideae</taxon>
        <taxon>Maleae</taxon>
        <taxon>Malus</taxon>
    </lineage>
</organism>
<protein>
    <submittedName>
        <fullName evidence="1">Uncharacterized protein</fullName>
    </submittedName>
</protein>
<evidence type="ECO:0000313" key="2">
    <source>
        <dbReference type="Proteomes" id="UP000315295"/>
    </source>
</evidence>
<accession>A0A540KAL2</accession>
<comment type="caution">
    <text evidence="1">The sequence shown here is derived from an EMBL/GenBank/DDBJ whole genome shotgun (WGS) entry which is preliminary data.</text>
</comment>
<dbReference type="PANTHER" id="PTHR45927:SF15">
    <property type="entry name" value="SERINE_THREONINE RECEPTOR-LIKE KINASE NFP"/>
    <property type="match status" value="1"/>
</dbReference>
<sequence>MEVEIQLGKIKKDFMFEVPREFGIEKLREATYGFRENSLIEGSVYKGFMNGDFFAIQKMKWNACEVLKILHKRSRTSQAIRCDPRYQRQRLHSKCTTRKCERILHMQL</sequence>
<name>A0A540KAL2_MALBA</name>
<proteinExistence type="predicted"/>
<dbReference type="InterPro" id="IPR052611">
    <property type="entry name" value="Plant_RLK_LysM"/>
</dbReference>
<dbReference type="PANTHER" id="PTHR45927">
    <property type="entry name" value="LYSM-DOMAIN RECEPTOR-LIKE KINASE-RELATED"/>
    <property type="match status" value="1"/>
</dbReference>
<reference evidence="1 2" key="1">
    <citation type="journal article" date="2019" name="G3 (Bethesda)">
        <title>Sequencing of a Wild Apple (Malus baccata) Genome Unravels the Differences Between Cultivated and Wild Apple Species Regarding Disease Resistance and Cold Tolerance.</title>
        <authorList>
            <person name="Chen X."/>
        </authorList>
    </citation>
    <scope>NUCLEOTIDE SEQUENCE [LARGE SCALE GENOMIC DNA]</scope>
    <source>
        <strain evidence="2">cv. Shandingzi</strain>
        <tissue evidence="1">Leaves</tissue>
    </source>
</reference>
<dbReference type="AlphaFoldDB" id="A0A540KAL2"/>